<keyword evidence="4" id="KW-1185">Reference proteome</keyword>
<evidence type="ECO:0000313" key="4">
    <source>
        <dbReference type="Proteomes" id="UP000007305"/>
    </source>
</evidence>
<feature type="domain" description="Malectin-like" evidence="2">
    <location>
        <begin position="5"/>
        <end position="62"/>
    </location>
</feature>
<dbReference type="InterPro" id="IPR024788">
    <property type="entry name" value="Malectin-like_Carb-bd_dom"/>
</dbReference>
<dbReference type="Proteomes" id="UP000007305">
    <property type="component" value="Chromosome 10"/>
</dbReference>
<dbReference type="PANTHER" id="PTHR45631">
    <property type="entry name" value="OS07G0107800 PROTEIN-RELATED"/>
    <property type="match status" value="1"/>
</dbReference>
<dbReference type="Gramene" id="Zm00001eb423360_T001">
    <property type="protein sequence ID" value="Zm00001eb423360_P001"/>
    <property type="gene ID" value="Zm00001eb423360"/>
</dbReference>
<proteinExistence type="predicted"/>
<evidence type="ECO:0000256" key="1">
    <source>
        <dbReference type="ARBA" id="ARBA00004167"/>
    </source>
</evidence>
<dbReference type="EnsemblPlants" id="Zm00001eb423360_T001">
    <property type="protein sequence ID" value="Zm00001eb423360_P001"/>
    <property type="gene ID" value="Zm00001eb423360"/>
</dbReference>
<dbReference type="Pfam" id="PF12819">
    <property type="entry name" value="Malectin_like"/>
    <property type="match status" value="2"/>
</dbReference>
<reference evidence="3" key="2">
    <citation type="submission" date="2019-07" db="EMBL/GenBank/DDBJ databases">
        <authorList>
            <person name="Seetharam A."/>
            <person name="Woodhouse M."/>
            <person name="Cannon E."/>
        </authorList>
    </citation>
    <scope>NUCLEOTIDE SEQUENCE [LARGE SCALE GENOMIC DNA]</scope>
    <source>
        <strain evidence="3">cv. B73</strain>
    </source>
</reference>
<sequence>MQPDLADRYKNIRYFPNGTRNCYTMRSLPPPPAKYMVRAIFGYGNYDTLNRLPVFDLYLGPRAQLLDHGLGTPFIAGLDVRLLKPSLYPDSTWTQSLVLLSFFRPDVGFGPNRYHFGTDYRHIRFPDDPYDRIWQRYEQVPGWTVVPDAINGDVKTAPNDTYGAPSAVMRSVSTLVNSSATMGLYWSLDGSMSGASSSDKYLLALYFAEVEALQQGEFRQFDVLLDNFTLASGFRPQQMTATVLSAIAVQGAGSHAVYLVPALNSKPPLISAMEVFLVRPLNESATDSGDATAMMAIQSKYSVKRNWAGDPCSPVAFAWVGVNCSYAPSAPPTITAL</sequence>
<dbReference type="AlphaFoldDB" id="A0A804RJ72"/>
<reference evidence="3" key="3">
    <citation type="submission" date="2021-05" db="UniProtKB">
        <authorList>
            <consortium name="EnsemblPlants"/>
        </authorList>
    </citation>
    <scope>IDENTIFICATION</scope>
    <source>
        <strain evidence="3">cv. B73</strain>
    </source>
</reference>
<evidence type="ECO:0000259" key="2">
    <source>
        <dbReference type="Pfam" id="PF12819"/>
    </source>
</evidence>
<evidence type="ECO:0000313" key="3">
    <source>
        <dbReference type="EnsemblPlants" id="Zm00001eb423360_P001"/>
    </source>
</evidence>
<dbReference type="PANTHER" id="PTHR45631:SF182">
    <property type="entry name" value="OS05G0246600 PROTEIN"/>
    <property type="match status" value="1"/>
</dbReference>
<organism evidence="3 4">
    <name type="scientific">Zea mays</name>
    <name type="common">Maize</name>
    <dbReference type="NCBI Taxonomy" id="4577"/>
    <lineage>
        <taxon>Eukaryota</taxon>
        <taxon>Viridiplantae</taxon>
        <taxon>Streptophyta</taxon>
        <taxon>Embryophyta</taxon>
        <taxon>Tracheophyta</taxon>
        <taxon>Spermatophyta</taxon>
        <taxon>Magnoliopsida</taxon>
        <taxon>Liliopsida</taxon>
        <taxon>Poales</taxon>
        <taxon>Poaceae</taxon>
        <taxon>PACMAD clade</taxon>
        <taxon>Panicoideae</taxon>
        <taxon>Andropogonodae</taxon>
        <taxon>Andropogoneae</taxon>
        <taxon>Tripsacinae</taxon>
        <taxon>Zea</taxon>
    </lineage>
</organism>
<protein>
    <recommendedName>
        <fullName evidence="2">Malectin-like domain-containing protein</fullName>
    </recommendedName>
</protein>
<dbReference type="InParanoid" id="A0A804RJ72"/>
<name>A0A804RJ72_MAIZE</name>
<comment type="subcellular location">
    <subcellularLocation>
        <location evidence="1">Membrane</location>
        <topology evidence="1">Single-pass membrane protein</topology>
    </subcellularLocation>
</comment>
<feature type="domain" description="Malectin-like" evidence="2">
    <location>
        <begin position="65"/>
        <end position="277"/>
    </location>
</feature>
<dbReference type="GO" id="GO:0016020">
    <property type="term" value="C:membrane"/>
    <property type="evidence" value="ECO:0007669"/>
    <property type="project" value="UniProtKB-SubCell"/>
</dbReference>
<reference evidence="4" key="1">
    <citation type="journal article" date="2009" name="Science">
        <title>The B73 maize genome: complexity, diversity, and dynamics.</title>
        <authorList>
            <person name="Schnable P.S."/>
            <person name="Ware D."/>
            <person name="Fulton R.S."/>
            <person name="Stein J.C."/>
            <person name="Wei F."/>
            <person name="Pasternak S."/>
            <person name="Liang C."/>
            <person name="Zhang J."/>
            <person name="Fulton L."/>
            <person name="Graves T.A."/>
            <person name="Minx P."/>
            <person name="Reily A.D."/>
            <person name="Courtney L."/>
            <person name="Kruchowski S.S."/>
            <person name="Tomlinson C."/>
            <person name="Strong C."/>
            <person name="Delehaunty K."/>
            <person name="Fronick C."/>
            <person name="Courtney B."/>
            <person name="Rock S.M."/>
            <person name="Belter E."/>
            <person name="Du F."/>
            <person name="Kim K."/>
            <person name="Abbott R.M."/>
            <person name="Cotton M."/>
            <person name="Levy A."/>
            <person name="Marchetto P."/>
            <person name="Ochoa K."/>
            <person name="Jackson S.M."/>
            <person name="Gillam B."/>
            <person name="Chen W."/>
            <person name="Yan L."/>
            <person name="Higginbotham J."/>
            <person name="Cardenas M."/>
            <person name="Waligorski J."/>
            <person name="Applebaum E."/>
            <person name="Phelps L."/>
            <person name="Falcone J."/>
            <person name="Kanchi K."/>
            <person name="Thane T."/>
            <person name="Scimone A."/>
            <person name="Thane N."/>
            <person name="Henke J."/>
            <person name="Wang T."/>
            <person name="Ruppert J."/>
            <person name="Shah N."/>
            <person name="Rotter K."/>
            <person name="Hodges J."/>
            <person name="Ingenthron E."/>
            <person name="Cordes M."/>
            <person name="Kohlberg S."/>
            <person name="Sgro J."/>
            <person name="Delgado B."/>
            <person name="Mead K."/>
            <person name="Chinwalla A."/>
            <person name="Leonard S."/>
            <person name="Crouse K."/>
            <person name="Collura K."/>
            <person name="Kudrna D."/>
            <person name="Currie J."/>
            <person name="He R."/>
            <person name="Angelova A."/>
            <person name="Rajasekar S."/>
            <person name="Mueller T."/>
            <person name="Lomeli R."/>
            <person name="Scara G."/>
            <person name="Ko A."/>
            <person name="Delaney K."/>
            <person name="Wissotski M."/>
            <person name="Lopez G."/>
            <person name="Campos D."/>
            <person name="Braidotti M."/>
            <person name="Ashley E."/>
            <person name="Golser W."/>
            <person name="Kim H."/>
            <person name="Lee S."/>
            <person name="Lin J."/>
            <person name="Dujmic Z."/>
            <person name="Kim W."/>
            <person name="Talag J."/>
            <person name="Zuccolo A."/>
            <person name="Fan C."/>
            <person name="Sebastian A."/>
            <person name="Kramer M."/>
            <person name="Spiegel L."/>
            <person name="Nascimento L."/>
            <person name="Zutavern T."/>
            <person name="Miller B."/>
            <person name="Ambroise C."/>
            <person name="Muller S."/>
            <person name="Spooner W."/>
            <person name="Narechania A."/>
            <person name="Ren L."/>
            <person name="Wei S."/>
            <person name="Kumari S."/>
            <person name="Faga B."/>
            <person name="Levy M.J."/>
            <person name="McMahan L."/>
            <person name="Van Buren P."/>
            <person name="Vaughn M.W."/>
            <person name="Ying K."/>
            <person name="Yeh C.-T."/>
            <person name="Emrich S.J."/>
            <person name="Jia Y."/>
            <person name="Kalyanaraman A."/>
            <person name="Hsia A.-P."/>
            <person name="Barbazuk W.B."/>
            <person name="Baucom R.S."/>
            <person name="Brutnell T.P."/>
            <person name="Carpita N.C."/>
            <person name="Chaparro C."/>
            <person name="Chia J.-M."/>
            <person name="Deragon J.-M."/>
            <person name="Estill J.C."/>
            <person name="Fu Y."/>
            <person name="Jeddeloh J.A."/>
            <person name="Han Y."/>
            <person name="Lee H."/>
            <person name="Li P."/>
            <person name="Lisch D.R."/>
            <person name="Liu S."/>
            <person name="Liu Z."/>
            <person name="Nagel D.H."/>
            <person name="McCann M.C."/>
            <person name="SanMiguel P."/>
            <person name="Myers A.M."/>
            <person name="Nettleton D."/>
            <person name="Nguyen J."/>
            <person name="Penning B.W."/>
            <person name="Ponnala L."/>
            <person name="Schneider K.L."/>
            <person name="Schwartz D.C."/>
            <person name="Sharma A."/>
            <person name="Soderlund C."/>
            <person name="Springer N.M."/>
            <person name="Sun Q."/>
            <person name="Wang H."/>
            <person name="Waterman M."/>
            <person name="Westerman R."/>
            <person name="Wolfgruber T.K."/>
            <person name="Yang L."/>
            <person name="Yu Y."/>
            <person name="Zhang L."/>
            <person name="Zhou S."/>
            <person name="Zhu Q."/>
            <person name="Bennetzen J.L."/>
            <person name="Dawe R.K."/>
            <person name="Jiang J."/>
            <person name="Jiang N."/>
            <person name="Presting G.G."/>
            <person name="Wessler S.R."/>
            <person name="Aluru S."/>
            <person name="Martienssen R.A."/>
            <person name="Clifton S.W."/>
            <person name="McCombie W.R."/>
            <person name="Wing R.A."/>
            <person name="Wilson R.K."/>
        </authorList>
    </citation>
    <scope>NUCLEOTIDE SEQUENCE [LARGE SCALE GENOMIC DNA]</scope>
    <source>
        <strain evidence="4">cv. B73</strain>
    </source>
</reference>
<accession>A0A804RJ72</accession>